<accession>A0AA36D5M1</accession>
<dbReference type="Proteomes" id="UP001177023">
    <property type="component" value="Unassembled WGS sequence"/>
</dbReference>
<organism evidence="1 2">
    <name type="scientific">Mesorhabditis spiculigera</name>
    <dbReference type="NCBI Taxonomy" id="96644"/>
    <lineage>
        <taxon>Eukaryota</taxon>
        <taxon>Metazoa</taxon>
        <taxon>Ecdysozoa</taxon>
        <taxon>Nematoda</taxon>
        <taxon>Chromadorea</taxon>
        <taxon>Rhabditida</taxon>
        <taxon>Rhabditina</taxon>
        <taxon>Rhabditomorpha</taxon>
        <taxon>Rhabditoidea</taxon>
        <taxon>Rhabditidae</taxon>
        <taxon>Mesorhabditinae</taxon>
        <taxon>Mesorhabditis</taxon>
    </lineage>
</organism>
<comment type="caution">
    <text evidence="1">The sequence shown here is derived from an EMBL/GenBank/DDBJ whole genome shotgun (WGS) entry which is preliminary data.</text>
</comment>
<reference evidence="1" key="1">
    <citation type="submission" date="2023-06" db="EMBL/GenBank/DDBJ databases">
        <authorList>
            <person name="Delattre M."/>
        </authorList>
    </citation>
    <scope>NUCLEOTIDE SEQUENCE</scope>
    <source>
        <strain evidence="1">AF72</strain>
    </source>
</reference>
<sequence>MLLRRRQCTKLSVALIPFSRKEIRCMEKVIEEQRLRYGVVCSRATSGTQFVRFVDGQLMLTRHSRPMLQESAETPAKVGDIIAFAWKKYANLNGCIGVVDRYLVVPPEKQKSSFSASVKNHPKGGHSVMVSCEMEYVGKEDSSSVFINEHLGRIFDDVGKVPNESLLVGGRYQCLITRHDDRKQNIHYWMVVHCQFFPESILNGPTIGFATKLPGSEHAIIWPCHERFKRPLRIIKETQVALL</sequence>
<keyword evidence="2" id="KW-1185">Reference proteome</keyword>
<evidence type="ECO:0000313" key="2">
    <source>
        <dbReference type="Proteomes" id="UP001177023"/>
    </source>
</evidence>
<gene>
    <name evidence="1" type="ORF">MSPICULIGERA_LOCUS18708</name>
</gene>
<proteinExistence type="predicted"/>
<evidence type="ECO:0000313" key="1">
    <source>
        <dbReference type="EMBL" id="CAJ0580510.1"/>
    </source>
</evidence>
<dbReference type="EMBL" id="CATQJA010002659">
    <property type="protein sequence ID" value="CAJ0580510.1"/>
    <property type="molecule type" value="Genomic_DNA"/>
</dbReference>
<dbReference type="AlphaFoldDB" id="A0AA36D5M1"/>
<name>A0AA36D5M1_9BILA</name>
<protein>
    <submittedName>
        <fullName evidence="1">Uncharacterized protein</fullName>
    </submittedName>
</protein>
<feature type="non-terminal residue" evidence="1">
    <location>
        <position position="1"/>
    </location>
</feature>